<organism evidence="7 8">
    <name type="scientific">Amphibalanus amphitrite</name>
    <name type="common">Striped barnacle</name>
    <name type="synonym">Balanus amphitrite</name>
    <dbReference type="NCBI Taxonomy" id="1232801"/>
    <lineage>
        <taxon>Eukaryota</taxon>
        <taxon>Metazoa</taxon>
        <taxon>Ecdysozoa</taxon>
        <taxon>Arthropoda</taxon>
        <taxon>Crustacea</taxon>
        <taxon>Multicrustacea</taxon>
        <taxon>Cirripedia</taxon>
        <taxon>Thoracica</taxon>
        <taxon>Thoracicalcarea</taxon>
        <taxon>Balanomorpha</taxon>
        <taxon>Balanoidea</taxon>
        <taxon>Balanidae</taxon>
        <taxon>Amphibalaninae</taxon>
        <taxon>Amphibalanus</taxon>
    </lineage>
</organism>
<dbReference type="EMBL" id="VIIS01000144">
    <property type="protein sequence ID" value="KAF0312682.1"/>
    <property type="molecule type" value="Genomic_DNA"/>
</dbReference>
<dbReference type="AlphaFoldDB" id="A0A6A4XE89"/>
<dbReference type="GO" id="GO:0060076">
    <property type="term" value="C:excitatory synapse"/>
    <property type="evidence" value="ECO:0007669"/>
    <property type="project" value="TreeGrafter"/>
</dbReference>
<dbReference type="GO" id="GO:0098700">
    <property type="term" value="P:neurotransmitter loading into synaptic vesicle"/>
    <property type="evidence" value="ECO:0007669"/>
    <property type="project" value="TreeGrafter"/>
</dbReference>
<feature type="transmembrane region" description="Helical" evidence="5">
    <location>
        <begin position="6"/>
        <end position="29"/>
    </location>
</feature>
<comment type="subcellular location">
    <subcellularLocation>
        <location evidence="1">Membrane</location>
        <topology evidence="1">Multi-pass membrane protein</topology>
    </subcellularLocation>
</comment>
<dbReference type="Gene3D" id="1.20.1250.20">
    <property type="entry name" value="MFS general substrate transporter like domains"/>
    <property type="match status" value="2"/>
</dbReference>
<dbReference type="Proteomes" id="UP000440578">
    <property type="component" value="Unassembled WGS sequence"/>
</dbReference>
<accession>A0A6A4XE89</accession>
<evidence type="ECO:0000256" key="1">
    <source>
        <dbReference type="ARBA" id="ARBA00004141"/>
    </source>
</evidence>
<dbReference type="InterPro" id="IPR036259">
    <property type="entry name" value="MFS_trans_sf"/>
</dbReference>
<dbReference type="InterPro" id="IPR011701">
    <property type="entry name" value="MFS"/>
</dbReference>
<gene>
    <name evidence="7" type="primary">SLC17A7</name>
    <name evidence="7" type="ORF">FJT64_016592</name>
</gene>
<proteinExistence type="predicted"/>
<dbReference type="GO" id="GO:0030672">
    <property type="term" value="C:synaptic vesicle membrane"/>
    <property type="evidence" value="ECO:0007669"/>
    <property type="project" value="TreeGrafter"/>
</dbReference>
<dbReference type="GO" id="GO:0050803">
    <property type="term" value="P:regulation of synapse structure or activity"/>
    <property type="evidence" value="ECO:0007669"/>
    <property type="project" value="TreeGrafter"/>
</dbReference>
<keyword evidence="8" id="KW-1185">Reference proteome</keyword>
<evidence type="ECO:0000256" key="5">
    <source>
        <dbReference type="SAM" id="Phobius"/>
    </source>
</evidence>
<keyword evidence="3 5" id="KW-1133">Transmembrane helix</keyword>
<dbReference type="GO" id="GO:0035249">
    <property type="term" value="P:synaptic transmission, glutamatergic"/>
    <property type="evidence" value="ECO:0007669"/>
    <property type="project" value="TreeGrafter"/>
</dbReference>
<evidence type="ECO:0000256" key="3">
    <source>
        <dbReference type="ARBA" id="ARBA00022989"/>
    </source>
</evidence>
<feature type="transmembrane region" description="Helical" evidence="5">
    <location>
        <begin position="73"/>
        <end position="92"/>
    </location>
</feature>
<evidence type="ECO:0000256" key="2">
    <source>
        <dbReference type="ARBA" id="ARBA00022692"/>
    </source>
</evidence>
<reference evidence="7 8" key="1">
    <citation type="submission" date="2019-07" db="EMBL/GenBank/DDBJ databases">
        <title>Draft genome assembly of a fouling barnacle, Amphibalanus amphitrite (Darwin, 1854): The first reference genome for Thecostraca.</title>
        <authorList>
            <person name="Kim W."/>
        </authorList>
    </citation>
    <scope>NUCLEOTIDE SEQUENCE [LARGE SCALE GENOMIC DNA]</scope>
    <source>
        <strain evidence="7">SNU_AA5</strain>
        <tissue evidence="7">Soma without cirri and trophi</tissue>
    </source>
</reference>
<feature type="transmembrane region" description="Helical" evidence="5">
    <location>
        <begin position="138"/>
        <end position="162"/>
    </location>
</feature>
<feature type="transmembrane region" description="Helical" evidence="5">
    <location>
        <begin position="270"/>
        <end position="290"/>
    </location>
</feature>
<dbReference type="FunFam" id="1.20.1250.20:FF:000264">
    <property type="entry name" value="vesicular glutamate transporter 1"/>
    <property type="match status" value="1"/>
</dbReference>
<dbReference type="OrthoDB" id="8300170at2759"/>
<feature type="transmembrane region" description="Helical" evidence="5">
    <location>
        <begin position="41"/>
        <end position="61"/>
    </location>
</feature>
<comment type="caution">
    <text evidence="7">The sequence shown here is derived from an EMBL/GenBank/DDBJ whole genome shotgun (WGS) entry which is preliminary data.</text>
</comment>
<dbReference type="GO" id="GO:0005326">
    <property type="term" value="F:neurotransmitter transmembrane transporter activity"/>
    <property type="evidence" value="ECO:0007669"/>
    <property type="project" value="TreeGrafter"/>
</dbReference>
<protein>
    <submittedName>
        <fullName evidence="7">Vesicular glutamate transporter 1</fullName>
    </submittedName>
</protein>
<dbReference type="PROSITE" id="PS50850">
    <property type="entry name" value="MFS"/>
    <property type="match status" value="1"/>
</dbReference>
<dbReference type="InterPro" id="IPR050382">
    <property type="entry name" value="MFS_Na/Anion_cotransporter"/>
</dbReference>
<evidence type="ECO:0000313" key="8">
    <source>
        <dbReference type="Proteomes" id="UP000440578"/>
    </source>
</evidence>
<keyword evidence="2 5" id="KW-0812">Transmembrane</keyword>
<dbReference type="PANTHER" id="PTHR11662:SF456">
    <property type="entry name" value="VESICULAR GLUTAMATE TRANSPORTER, ISOFORM A"/>
    <property type="match status" value="1"/>
</dbReference>
<dbReference type="GO" id="GO:0005313">
    <property type="term" value="F:L-glutamate transmembrane transporter activity"/>
    <property type="evidence" value="ECO:0007669"/>
    <property type="project" value="TreeGrafter"/>
</dbReference>
<keyword evidence="4 5" id="KW-0472">Membrane</keyword>
<dbReference type="Pfam" id="PF07690">
    <property type="entry name" value="MFS_1"/>
    <property type="match status" value="1"/>
</dbReference>
<dbReference type="FunFam" id="1.20.1250.20:FF:001045">
    <property type="entry name" value="Solute carrier family 17 (sodium phosphate), member 3"/>
    <property type="match status" value="1"/>
</dbReference>
<evidence type="ECO:0000313" key="7">
    <source>
        <dbReference type="EMBL" id="KAF0312682.1"/>
    </source>
</evidence>
<feature type="domain" description="Major facilitator superfamily (MFS) profile" evidence="6">
    <location>
        <begin position="1"/>
        <end position="322"/>
    </location>
</feature>
<dbReference type="SUPFAM" id="SSF103473">
    <property type="entry name" value="MFS general substrate transporter"/>
    <property type="match status" value="1"/>
</dbReference>
<evidence type="ECO:0000256" key="4">
    <source>
        <dbReference type="ARBA" id="ARBA00023136"/>
    </source>
</evidence>
<evidence type="ECO:0000259" key="6">
    <source>
        <dbReference type="PROSITE" id="PS50850"/>
    </source>
</evidence>
<dbReference type="InterPro" id="IPR020846">
    <property type="entry name" value="MFS_dom"/>
</dbReference>
<dbReference type="PANTHER" id="PTHR11662">
    <property type="entry name" value="SOLUTE CARRIER FAMILY 17"/>
    <property type="match status" value="1"/>
</dbReference>
<sequence length="322" mass="35383">MAGSGIFIVLRILQGLVEGVTYPACHGMWRNWAPPLERSRLATLAFCGSYAGAVFGMPISALLTDNISWPAPFYFYGFVALVWYVFWLWLSFEKPAIHPNISERELSFIEDSLAGQKGQSIPTLSTTPWMAFFTSMPLWAILVANIARSWTFYLLILLQVRYFEEVFHYDTSESGVLSALPHLLMTLVVPIGGQLADYLRRNNLLSTTNVRKLFNCGGFGMEGTFLLVVAYSTTSTGATVALMLAVGFSGFAISGFNVNHLDIAPRYASILMGITNGCGTLSGLICPIVTSNMTMHKVSQLVMHGRGTLEKKKNTRATSTSS</sequence>
<name>A0A6A4XE89_AMPAM</name>